<proteinExistence type="predicted"/>
<dbReference type="EMBL" id="JRPJ02000023">
    <property type="protein sequence ID" value="TLE09943.1"/>
    <property type="molecule type" value="Genomic_DNA"/>
</dbReference>
<name>A0A4U8U7K1_9HELI</name>
<evidence type="ECO:0000313" key="1">
    <source>
        <dbReference type="EMBL" id="TLE09943.1"/>
    </source>
</evidence>
<dbReference type="Gene3D" id="2.170.130.10">
    <property type="entry name" value="TonB-dependent receptor, plug domain"/>
    <property type="match status" value="1"/>
</dbReference>
<dbReference type="AlphaFoldDB" id="A0A4U8U7K1"/>
<gene>
    <name evidence="1" type="ORF">LS79_007025</name>
</gene>
<accession>A0A4U8U7K1</accession>
<evidence type="ECO:0000313" key="2">
    <source>
        <dbReference type="Proteomes" id="UP000029857"/>
    </source>
</evidence>
<dbReference type="SUPFAM" id="SSF56935">
    <property type="entry name" value="Porins"/>
    <property type="match status" value="1"/>
</dbReference>
<reference evidence="1 2" key="1">
    <citation type="journal article" date="2014" name="Genome Announc.">
        <title>Draft genome sequences of eight enterohepatic helicobacter species isolated from both laboratory and wild rodents.</title>
        <authorList>
            <person name="Sheh A."/>
            <person name="Shen Z."/>
            <person name="Fox J.G."/>
        </authorList>
    </citation>
    <scope>NUCLEOTIDE SEQUENCE [LARGE SCALE GENOMIC DNA]</scope>
    <source>
        <strain evidence="1 2">ATCC 49320</strain>
    </source>
</reference>
<dbReference type="Proteomes" id="UP000029857">
    <property type="component" value="Unassembled WGS sequence"/>
</dbReference>
<comment type="caution">
    <text evidence="1">The sequence shown here is derived from an EMBL/GenBank/DDBJ whole genome shotgun (WGS) entry which is preliminary data.</text>
</comment>
<dbReference type="RefSeq" id="WP_034579067.1">
    <property type="nucleotide sequence ID" value="NZ_FZMS01000083.1"/>
</dbReference>
<sequence length="907" mass="102326">MKDSINKCYIIVLALMYLTHAKESGETIPQDKNSNNTQEVTHRLNAVVTTNSRLKTYQSGSRINKSVLDSNPSGNGDITSILKILPNVQFDNAQLKSTTPGEIDPANISISGGLFYQNNFQLDGFNMNNDLDPAGSQGSNPVAANALPGRSQGLNIDTSLLESIQVQDSNISAAYGGFTGGVVEANTKKPIKKFGANVSYQISQGNAANDKFSLTNYHIYESNSQSYENFLNSTSASAQPNFIKHAIRSSIESKFNDNAGVIASFTTMQSFIPLNAYTSSQNGTTTDSSIKTQKRQSYNFFIKGYYDIGENIQIESSYAYAPQYNEYFIVNTRDSDFYLQSGGHQLGVKTTYQNELGVLNAQSSFNYMENSRSGSEQHMRGWRYSSDKNWNPNGNQSEGGYGNVKTSQTKLDLRVTQQFEPLSLSFWENVFNVGMDLGYTYALYERAEDTLFSGSAFTKPLKDNEICNETFWCSNGVVDINKISTNQKNTWTNNKGQYMYKATLYKAGNINLSNVNTAMFVEDSMKFDFKSYGDLLVRFGIRLDYDTYMNKAPIAPRLSLAYIAPWNHDLKDFATTFNFGANRYYGRNLFTYVLMDGRSSLEYTLERSSYTQSWNDAKKTQNKNDTNFSQLKVPYADELMAGISQQIYMFNLSAKYIHRFGRDEIRRACKDPQGNISTRNCSSNVAGLTKDLRYVYTNDGRSETDVVSISLQNNRIIDTFGIKHQYLFAFDWTGVYRNYTDYTDILTNGELANQWISYDGKLVRYADRPAENFVRPYTLRLNLTHTYAFSRYKCLWNNFFRYRAGYNTMASAKETDKDSFVIDGVLTKVDTFKAFMIPGAFTWDMRLGVEFNMGKGNIAYVNLDILNVLDSKNIAIASASFSTTAGTTAVPVYEVGRQFYIQGGYRF</sequence>
<protein>
    <submittedName>
        <fullName evidence="1">TonB-dependent receptor</fullName>
    </submittedName>
</protein>
<keyword evidence="1" id="KW-0675">Receptor</keyword>
<dbReference type="InterPro" id="IPR037066">
    <property type="entry name" value="Plug_dom_sf"/>
</dbReference>
<organism evidence="1 2">
    <name type="scientific">Helicobacter bilis</name>
    <dbReference type="NCBI Taxonomy" id="37372"/>
    <lineage>
        <taxon>Bacteria</taxon>
        <taxon>Pseudomonadati</taxon>
        <taxon>Campylobacterota</taxon>
        <taxon>Epsilonproteobacteria</taxon>
        <taxon>Campylobacterales</taxon>
        <taxon>Helicobacteraceae</taxon>
        <taxon>Helicobacter</taxon>
    </lineage>
</organism>